<accession>A0AA90KFJ6</accession>
<feature type="domain" description="Carboxymuconolactone decarboxylase-like" evidence="1">
    <location>
        <begin position="38"/>
        <end position="96"/>
    </location>
</feature>
<proteinExistence type="predicted"/>
<reference evidence="2" key="1">
    <citation type="submission" date="2023-05" db="EMBL/GenBank/DDBJ databases">
        <title>Streptantibioticus silvisoli sp. nov., acidotolerant actinomycetes 1 from pine litter.</title>
        <authorList>
            <person name="Swiecimska M."/>
            <person name="Golinska P."/>
            <person name="Sangal V."/>
            <person name="Wachnowicz B."/>
            <person name="Goodfellow M."/>
        </authorList>
    </citation>
    <scope>NUCLEOTIDE SEQUENCE</scope>
    <source>
        <strain evidence="2">SL13</strain>
    </source>
</reference>
<comment type="caution">
    <text evidence="2">The sequence shown here is derived from an EMBL/GenBank/DDBJ whole genome shotgun (WGS) entry which is preliminary data.</text>
</comment>
<dbReference type="EMBL" id="JABXJJ020000009">
    <property type="protein sequence ID" value="MDI5969360.1"/>
    <property type="molecule type" value="Genomic_DNA"/>
</dbReference>
<dbReference type="InterPro" id="IPR003779">
    <property type="entry name" value="CMD-like"/>
</dbReference>
<name>A0AA90KFJ6_9ACTN</name>
<evidence type="ECO:0000259" key="1">
    <source>
        <dbReference type="Pfam" id="PF02627"/>
    </source>
</evidence>
<dbReference type="PANTHER" id="PTHR34846:SF11">
    <property type="entry name" value="4-CARBOXYMUCONOLACTONE DECARBOXYLASE FAMILY PROTEIN (AFU_ORTHOLOGUE AFUA_6G11590)"/>
    <property type="match status" value="1"/>
</dbReference>
<dbReference type="Gene3D" id="1.20.1290.10">
    <property type="entry name" value="AhpD-like"/>
    <property type="match status" value="1"/>
</dbReference>
<evidence type="ECO:0000313" key="2">
    <source>
        <dbReference type="EMBL" id="MDI5969360.1"/>
    </source>
</evidence>
<organism evidence="2">
    <name type="scientific">Streptantibioticus silvisoli</name>
    <dbReference type="NCBI Taxonomy" id="2705255"/>
    <lineage>
        <taxon>Bacteria</taxon>
        <taxon>Bacillati</taxon>
        <taxon>Actinomycetota</taxon>
        <taxon>Actinomycetes</taxon>
        <taxon>Kitasatosporales</taxon>
        <taxon>Streptomycetaceae</taxon>
        <taxon>Streptantibioticus</taxon>
    </lineage>
</organism>
<protein>
    <submittedName>
        <fullName evidence="2">Carboxymuconolactone decarboxylase family protein</fullName>
    </submittedName>
</protein>
<dbReference type="InterPro" id="IPR029032">
    <property type="entry name" value="AhpD-like"/>
</dbReference>
<dbReference type="AlphaFoldDB" id="A0AA90KFJ6"/>
<dbReference type="PANTHER" id="PTHR34846">
    <property type="entry name" value="4-CARBOXYMUCONOLACTONE DECARBOXYLASE FAMILY PROTEIN (AFU_ORTHOLOGUE AFUA_6G11590)"/>
    <property type="match status" value="1"/>
</dbReference>
<gene>
    <name evidence="2" type="ORF">POF50_008370</name>
</gene>
<dbReference type="Pfam" id="PF02627">
    <property type="entry name" value="CMD"/>
    <property type="match status" value="1"/>
</dbReference>
<sequence length="176" mass="19178">MARVPYLTSSTASETIAEPLSKLPSLHVFGLMAHAETAFRPWLRFSGALLNHLALDPVLRELAILRVGQLTARYEWDQHVPVALAVGATQYQIDALDRGDLDALEPLPRAVVDFVTGVVRDEVDDATYASVSAFLDDREVVELTLVAGHYLMIARMMTTLRIDPDPAAGADALLLG</sequence>
<dbReference type="GO" id="GO:0051920">
    <property type="term" value="F:peroxiredoxin activity"/>
    <property type="evidence" value="ECO:0007669"/>
    <property type="project" value="InterPro"/>
</dbReference>
<dbReference type="SUPFAM" id="SSF69118">
    <property type="entry name" value="AhpD-like"/>
    <property type="match status" value="1"/>
</dbReference>
<dbReference type="RefSeq" id="WP_271312298.1">
    <property type="nucleotide sequence ID" value="NZ_JABXJJ020000009.1"/>
</dbReference>